<feature type="region of interest" description="Disordered" evidence="2">
    <location>
        <begin position="469"/>
        <end position="494"/>
    </location>
</feature>
<feature type="region of interest" description="Disordered" evidence="2">
    <location>
        <begin position="151"/>
        <end position="170"/>
    </location>
</feature>
<evidence type="ECO:0000313" key="3">
    <source>
        <dbReference type="EMBL" id="KAK4507514.1"/>
    </source>
</evidence>
<proteinExistence type="predicted"/>
<protein>
    <submittedName>
        <fullName evidence="3">Uncharacterized protein</fullName>
    </submittedName>
</protein>
<accession>A0ABR0F0R2</accession>
<dbReference type="EMBL" id="JAXOVC010000001">
    <property type="protein sequence ID" value="KAK4507514.1"/>
    <property type="molecule type" value="Genomic_DNA"/>
</dbReference>
<feature type="compositionally biased region" description="Basic and acidic residues" evidence="2">
    <location>
        <begin position="570"/>
        <end position="597"/>
    </location>
</feature>
<name>A0ABR0F0R2_ZASCE</name>
<evidence type="ECO:0000313" key="4">
    <source>
        <dbReference type="Proteomes" id="UP001305779"/>
    </source>
</evidence>
<sequence>MDDNTFQQELTRLKHRVAEMASTYNRAPIMSQPLGRADAFHHQLYDLKSQLESMQHSLSSLTGTPTRAPSSQLLQPAEMFSTPSINTNALPVPHSQLSLPSGPLFWQLFTSLRTDVRSLDTRVADVEQHVSDVEDRMLRNVSDLEDRIDKLDPSQLTPAGSEDTTLHTTQDWDTEPAFQQAGDMFPYNTPFAPAQDPWSAWYSYSNDWATPNAHATTDNVTAGNMAGPTYTSQIHDGNSASGSEGVAFRDREIAQLDELMRKAQESIQNSDAVISQKDVQIQQLKSEQENSNAKIQELERVIAQQESTIQDSDEMLYDKNGHIEHLQNRVESKDAALCAYSSKQYAMEQSFIEKKTQLYHADRQVKQLQQALYELRNKMNDDMAEVKSVKDEEIMKLRDFCEAREVVVQEQEQIIARGADLLEDRDAELERLGQQMKGLDDDYRNETRERARFARLLDERDEEISELKSSLSNALMPKHKHSKHESSEKPAVVDREEKVLCYQPSPFAIAGTPGRRPTTGARQWTPKAIDNYTPLPHEQRRASVWKTGQSSAEQHHKFGVPGELASPSPSEERTPPENRRRDLRRSDSLKLLERLALAEEGGSRPARSHTGSHSVTKRLRLPLDNDDDVASRPPLPARVPPRKMMSVNELGSRAKNDGETGHQRPISRHQSIQDFPRNKLQAYVEDGASGGDA</sequence>
<keyword evidence="4" id="KW-1185">Reference proteome</keyword>
<comment type="caution">
    <text evidence="3">The sequence shown here is derived from an EMBL/GenBank/DDBJ whole genome shotgun (WGS) entry which is preliminary data.</text>
</comment>
<feature type="coiled-coil region" evidence="1">
    <location>
        <begin position="422"/>
        <end position="449"/>
    </location>
</feature>
<feature type="coiled-coil region" evidence="1">
    <location>
        <begin position="249"/>
        <end position="315"/>
    </location>
</feature>
<reference evidence="3 4" key="1">
    <citation type="journal article" date="2023" name="G3 (Bethesda)">
        <title>A chromosome-level genome assembly of Zasmidium syzygii isolated from banana leaves.</title>
        <authorList>
            <person name="van Westerhoven A.C."/>
            <person name="Mehrabi R."/>
            <person name="Talebi R."/>
            <person name="Steentjes M.B.F."/>
            <person name="Corcolon B."/>
            <person name="Chong P.A."/>
            <person name="Kema G.H.J."/>
            <person name="Seidl M.F."/>
        </authorList>
    </citation>
    <scope>NUCLEOTIDE SEQUENCE [LARGE SCALE GENOMIC DNA]</scope>
    <source>
        <strain evidence="3 4">P124</strain>
    </source>
</reference>
<evidence type="ECO:0000256" key="1">
    <source>
        <dbReference type="SAM" id="Coils"/>
    </source>
</evidence>
<dbReference type="Proteomes" id="UP001305779">
    <property type="component" value="Unassembled WGS sequence"/>
</dbReference>
<feature type="compositionally biased region" description="Basic and acidic residues" evidence="2">
    <location>
        <begin position="652"/>
        <end position="662"/>
    </location>
</feature>
<feature type="compositionally biased region" description="Basic and acidic residues" evidence="2">
    <location>
        <begin position="484"/>
        <end position="494"/>
    </location>
</feature>
<gene>
    <name evidence="3" type="ORF">PRZ48_001249</name>
</gene>
<feature type="compositionally biased region" description="Polar residues" evidence="2">
    <location>
        <begin position="154"/>
        <end position="170"/>
    </location>
</feature>
<keyword evidence="1" id="KW-0175">Coiled coil</keyword>
<feature type="region of interest" description="Disordered" evidence="2">
    <location>
        <begin position="510"/>
        <end position="679"/>
    </location>
</feature>
<organism evidence="3 4">
    <name type="scientific">Zasmidium cellare</name>
    <name type="common">Wine cellar mold</name>
    <name type="synonym">Racodium cellare</name>
    <dbReference type="NCBI Taxonomy" id="395010"/>
    <lineage>
        <taxon>Eukaryota</taxon>
        <taxon>Fungi</taxon>
        <taxon>Dikarya</taxon>
        <taxon>Ascomycota</taxon>
        <taxon>Pezizomycotina</taxon>
        <taxon>Dothideomycetes</taxon>
        <taxon>Dothideomycetidae</taxon>
        <taxon>Mycosphaerellales</taxon>
        <taxon>Mycosphaerellaceae</taxon>
        <taxon>Zasmidium</taxon>
    </lineage>
</organism>
<evidence type="ECO:0000256" key="2">
    <source>
        <dbReference type="SAM" id="MobiDB-lite"/>
    </source>
</evidence>